<gene>
    <name evidence="1" type="ORF">CQA75_08850</name>
</gene>
<name>A0ABY2TGD9_9BACT</name>
<evidence type="ECO:0000313" key="2">
    <source>
        <dbReference type="Proteomes" id="UP000309584"/>
    </source>
</evidence>
<accession>A0ABY2TGD9</accession>
<dbReference type="Proteomes" id="UP000309584">
    <property type="component" value="Unassembled WGS sequence"/>
</dbReference>
<proteinExistence type="predicted"/>
<comment type="caution">
    <text evidence="1">The sequence shown here is derived from an EMBL/GenBank/DDBJ whole genome shotgun (WGS) entry which is preliminary data.</text>
</comment>
<evidence type="ECO:0000313" key="1">
    <source>
        <dbReference type="EMBL" id="TKX32863.1"/>
    </source>
</evidence>
<dbReference type="EMBL" id="NXLY01000040">
    <property type="protein sequence ID" value="TKX32863.1"/>
    <property type="molecule type" value="Genomic_DNA"/>
</dbReference>
<evidence type="ECO:0008006" key="3">
    <source>
        <dbReference type="Google" id="ProtNLM"/>
    </source>
</evidence>
<organism evidence="1 2">
    <name type="scientific">Campylobacter taeniopygiae</name>
    <dbReference type="NCBI Taxonomy" id="2510188"/>
    <lineage>
        <taxon>Bacteria</taxon>
        <taxon>Pseudomonadati</taxon>
        <taxon>Campylobacterota</taxon>
        <taxon>Epsilonproteobacteria</taxon>
        <taxon>Campylobacterales</taxon>
        <taxon>Campylobacteraceae</taxon>
        <taxon>Campylobacter</taxon>
    </lineage>
</organism>
<keyword evidence="2" id="KW-1185">Reference proteome</keyword>
<protein>
    <recommendedName>
        <fullName evidence="3">DUF2972 domain-containing protein</fullName>
    </recommendedName>
</protein>
<sequence length="215" mass="25482">MLRSFSTPWLYFLDKIIQILSDENLDVKNVKKCINSFLSKKDFHAILELNIKMMNIAKLILKSDETLNILLPQNSNCKNINYQAQELELKKEIDINLNDLKNCDNEKIIETIKQTYQNNLVKELDLSSQKEKIKILFILNEVPKFLKSIYKECEFKEYGLANYLEFDEIWDFYENNVRYFTVLTSMGANKIKLCLKNTQEIEDEINIMEINLDKE</sequence>
<reference evidence="1 2" key="1">
    <citation type="submission" date="2018-05" db="EMBL/GenBank/DDBJ databases">
        <title>Novel Campyloabacter and Helicobacter Species and Strains.</title>
        <authorList>
            <person name="Mannion A.J."/>
            <person name="Shen Z."/>
            <person name="Fox J.G."/>
        </authorList>
    </citation>
    <scope>NUCLEOTIDE SEQUENCE [LARGE SCALE GENOMIC DNA]</scope>
    <source>
        <strain evidence="2">MIT10-5678</strain>
    </source>
</reference>